<dbReference type="Proteomes" id="UP000249493">
    <property type="component" value="Unassembled WGS sequence"/>
</dbReference>
<dbReference type="SUPFAM" id="SSF56524">
    <property type="entry name" value="Oxidoreductase molybdopterin-binding domain"/>
    <property type="match status" value="1"/>
</dbReference>
<dbReference type="RefSeq" id="WP_111286858.1">
    <property type="nucleotide sequence ID" value="NZ_QLIN01000012.1"/>
</dbReference>
<name>A0A327MSK1_PSEFL</name>
<accession>A0A327MSK1</accession>
<evidence type="ECO:0000259" key="1">
    <source>
        <dbReference type="Pfam" id="PF00174"/>
    </source>
</evidence>
<sequence>MRSIFSTVQSLVRPSAKPLLLPGAAIDVAGHALEVVGQVQNPLCLSVADLQAMPGYDWVRLTSNTCEGNAQKAQKKGYRGVLLREIVLKAGLKSDDPKGWKRAYVVARASDGYVALFSWNELINTDVGDAVLVVYRQHEHAHTAEGEQREHLSLVSGSDRHSGARQVKWLRSIELCSIFG</sequence>
<feature type="domain" description="Oxidoreductase molybdopterin-binding" evidence="1">
    <location>
        <begin position="25"/>
        <end position="175"/>
    </location>
</feature>
<dbReference type="Gene3D" id="3.90.420.10">
    <property type="entry name" value="Oxidoreductase, molybdopterin-binding domain"/>
    <property type="match status" value="1"/>
</dbReference>
<proteinExistence type="predicted"/>
<evidence type="ECO:0000313" key="3">
    <source>
        <dbReference type="Proteomes" id="UP000249493"/>
    </source>
</evidence>
<protein>
    <submittedName>
        <fullName evidence="2">Oxidoreductase</fullName>
    </submittedName>
</protein>
<comment type="caution">
    <text evidence="2">The sequence shown here is derived from an EMBL/GenBank/DDBJ whole genome shotgun (WGS) entry which is preliminary data.</text>
</comment>
<dbReference type="AlphaFoldDB" id="A0A327MSK1"/>
<dbReference type="InterPro" id="IPR036374">
    <property type="entry name" value="OxRdtase_Mopterin-bd_sf"/>
</dbReference>
<reference evidence="2 3" key="1">
    <citation type="submission" date="2018-06" db="EMBL/GenBank/DDBJ databases">
        <authorList>
            <person name="Zhirakovskaya E."/>
        </authorList>
    </citation>
    <scope>NUCLEOTIDE SEQUENCE [LARGE SCALE GENOMIC DNA]</scope>
    <source>
        <strain evidence="2 3">LY3</strain>
    </source>
</reference>
<gene>
    <name evidence="2" type="ORF">DOZ80_23235</name>
</gene>
<organism evidence="2 3">
    <name type="scientific">Pseudomonas fluorescens</name>
    <dbReference type="NCBI Taxonomy" id="294"/>
    <lineage>
        <taxon>Bacteria</taxon>
        <taxon>Pseudomonadati</taxon>
        <taxon>Pseudomonadota</taxon>
        <taxon>Gammaproteobacteria</taxon>
        <taxon>Pseudomonadales</taxon>
        <taxon>Pseudomonadaceae</taxon>
        <taxon>Pseudomonas</taxon>
    </lineage>
</organism>
<evidence type="ECO:0000313" key="2">
    <source>
        <dbReference type="EMBL" id="RAI65469.1"/>
    </source>
</evidence>
<dbReference type="InterPro" id="IPR000572">
    <property type="entry name" value="OxRdtase_Mopterin-bd_dom"/>
</dbReference>
<dbReference type="EMBL" id="QLIN01000012">
    <property type="protein sequence ID" value="RAI65469.1"/>
    <property type="molecule type" value="Genomic_DNA"/>
</dbReference>
<dbReference type="Pfam" id="PF00174">
    <property type="entry name" value="Oxidored_molyb"/>
    <property type="match status" value="1"/>
</dbReference>